<evidence type="ECO:0000256" key="4">
    <source>
        <dbReference type="ARBA" id="ARBA00023136"/>
    </source>
</evidence>
<evidence type="ECO:0000313" key="8">
    <source>
        <dbReference type="EMBL" id="TYQ07693.1"/>
    </source>
</evidence>
<reference evidence="8" key="1">
    <citation type="submission" date="2019-07" db="EMBL/GenBank/DDBJ databases">
        <title>Genomic Encyclopedia of Type Strains, Phase IV (KMG-IV): sequencing the most valuable type-strain genomes for metagenomic binning, comparative biology and taxonomic classification.</title>
        <authorList>
            <person name="Goeker M."/>
        </authorList>
    </citation>
    <scope>NUCLEOTIDE SEQUENCE</scope>
    <source>
        <strain evidence="8">DSM 44596</strain>
    </source>
</reference>
<feature type="transmembrane region" description="Helical" evidence="6">
    <location>
        <begin position="351"/>
        <end position="376"/>
    </location>
</feature>
<feature type="transmembrane region" description="Helical" evidence="6">
    <location>
        <begin position="44"/>
        <end position="66"/>
    </location>
</feature>
<dbReference type="EMBL" id="VNIQ01000001">
    <property type="protein sequence ID" value="TYQ07693.1"/>
    <property type="molecule type" value="Genomic_DNA"/>
</dbReference>
<evidence type="ECO:0000259" key="7">
    <source>
        <dbReference type="Pfam" id="PF04932"/>
    </source>
</evidence>
<dbReference type="GO" id="GO:0016020">
    <property type="term" value="C:membrane"/>
    <property type="evidence" value="ECO:0007669"/>
    <property type="project" value="UniProtKB-SubCell"/>
</dbReference>
<feature type="transmembrane region" description="Helical" evidence="6">
    <location>
        <begin position="110"/>
        <end position="132"/>
    </location>
</feature>
<evidence type="ECO:0000256" key="5">
    <source>
        <dbReference type="SAM" id="MobiDB-lite"/>
    </source>
</evidence>
<gene>
    <name evidence="8" type="ORF">FNL38_10158</name>
</gene>
<feature type="transmembrane region" description="Helical" evidence="6">
    <location>
        <begin position="206"/>
        <end position="239"/>
    </location>
</feature>
<feature type="transmembrane region" description="Helical" evidence="6">
    <location>
        <begin position="139"/>
        <end position="158"/>
    </location>
</feature>
<dbReference type="AlphaFoldDB" id="A0A652YVH1"/>
<organism evidence="8">
    <name type="scientific">Nocardia globerula</name>
    <dbReference type="NCBI Taxonomy" id="1818"/>
    <lineage>
        <taxon>Bacteria</taxon>
        <taxon>Bacillati</taxon>
        <taxon>Actinomycetota</taxon>
        <taxon>Actinomycetes</taxon>
        <taxon>Mycobacteriales</taxon>
        <taxon>Nocardiaceae</taxon>
        <taxon>Nocardia</taxon>
    </lineage>
</organism>
<evidence type="ECO:0000256" key="1">
    <source>
        <dbReference type="ARBA" id="ARBA00004141"/>
    </source>
</evidence>
<keyword evidence="2 6" id="KW-0812">Transmembrane</keyword>
<comment type="subcellular location">
    <subcellularLocation>
        <location evidence="1">Membrane</location>
        <topology evidence="1">Multi-pass membrane protein</topology>
    </subcellularLocation>
</comment>
<dbReference type="InterPro" id="IPR007016">
    <property type="entry name" value="O-antigen_ligase-rel_domated"/>
</dbReference>
<proteinExistence type="predicted"/>
<comment type="caution">
    <text evidence="8">The sequence shown here is derived from an EMBL/GenBank/DDBJ whole genome shotgun (WGS) entry which is preliminary data.</text>
</comment>
<accession>A0A652YVH1</accession>
<feature type="region of interest" description="Disordered" evidence="5">
    <location>
        <begin position="432"/>
        <end position="451"/>
    </location>
</feature>
<dbReference type="Pfam" id="PF04932">
    <property type="entry name" value="Wzy_C"/>
    <property type="match status" value="1"/>
</dbReference>
<feature type="transmembrane region" description="Helical" evidence="6">
    <location>
        <begin position="246"/>
        <end position="267"/>
    </location>
</feature>
<feature type="transmembrane region" description="Helical" evidence="6">
    <location>
        <begin position="78"/>
        <end position="98"/>
    </location>
</feature>
<keyword evidence="8" id="KW-0436">Ligase</keyword>
<sequence length="493" mass="52364">MTNLILALIAGLALVNVLVVRPNWWIGIVIISVVGTFPAQVPERIYIGGFGVALSEIALAGSALYVAARYEPSRLTDICAAVIFSVTTFFAFVGYLGAHPVNQIANDVRGLLAMSVALFVAGRIAQTSLALTALKSLRLVLWLSFAIVTLASFGSMQISGRVSDASLDNAESGVTRIQSATTHTAAAVLAICVTLWILKASSTRTLAWYFVPALGITILGFSRNALVILGLTVVVALLLERRFRTCMRAVIAIGGLAAFFMATGWLLSQLSDLPGFKYVHQIFSAYSERVVGGFSADVQATDSSTVYRELEAHNMRAAITGHELFGHGMGYAYQPVRDKKTPTSSYYGHQFYLWATVKTGYAGVIAYLLAFAAPILRAVRQPGMPIRSACAACAVSLLYVSTVAPLPLSSNGGPLIGALMGAAAGLCSQRTRDSKSSSSHLSEQTPPFSEGIKPDPQFAHLIAPIEDIHQLPATSRATSGIATARNSSLSTLE</sequence>
<evidence type="ECO:0000256" key="3">
    <source>
        <dbReference type="ARBA" id="ARBA00022989"/>
    </source>
</evidence>
<keyword evidence="3 6" id="KW-1133">Transmembrane helix</keyword>
<evidence type="ECO:0000256" key="2">
    <source>
        <dbReference type="ARBA" id="ARBA00022692"/>
    </source>
</evidence>
<feature type="transmembrane region" description="Helical" evidence="6">
    <location>
        <begin position="388"/>
        <end position="406"/>
    </location>
</feature>
<evidence type="ECO:0000256" key="6">
    <source>
        <dbReference type="SAM" id="Phobius"/>
    </source>
</evidence>
<dbReference type="GO" id="GO:0016874">
    <property type="term" value="F:ligase activity"/>
    <property type="evidence" value="ECO:0007669"/>
    <property type="project" value="UniProtKB-KW"/>
</dbReference>
<feature type="domain" description="O-antigen ligase-related" evidence="7">
    <location>
        <begin position="209"/>
        <end position="368"/>
    </location>
</feature>
<name>A0A652YVH1_NOCGL</name>
<keyword evidence="4 6" id="KW-0472">Membrane</keyword>
<protein>
    <submittedName>
        <fullName evidence="8">O-antigen ligase</fullName>
    </submittedName>
</protein>